<proteinExistence type="predicted"/>
<dbReference type="EMBL" id="CP021434">
    <property type="protein sequence ID" value="ARU63660.1"/>
    <property type="molecule type" value="Genomic_DNA"/>
</dbReference>
<evidence type="ECO:0000256" key="1">
    <source>
        <dbReference type="SAM" id="SignalP"/>
    </source>
</evidence>
<dbReference type="Proteomes" id="UP000195437">
    <property type="component" value="Chromosome"/>
</dbReference>
<dbReference type="OrthoDB" id="9772095at2"/>
<protein>
    <recommendedName>
        <fullName evidence="6">Fibronectin type-III domain-containing protein</fullName>
    </recommendedName>
</protein>
<keyword evidence="5" id="KW-1185">Reference proteome</keyword>
<evidence type="ECO:0008006" key="6">
    <source>
        <dbReference type="Google" id="ProtNLM"/>
    </source>
</evidence>
<dbReference type="KEGG" id="tum:CBW65_23545"/>
<dbReference type="Pfam" id="PF00932">
    <property type="entry name" value="LTD"/>
    <property type="match status" value="1"/>
</dbReference>
<dbReference type="InterPro" id="IPR036116">
    <property type="entry name" value="FN3_sf"/>
</dbReference>
<dbReference type="InterPro" id="IPR001322">
    <property type="entry name" value="Lamin_tail_dom"/>
</dbReference>
<evidence type="ECO:0000259" key="3">
    <source>
        <dbReference type="PROSITE" id="PS51841"/>
    </source>
</evidence>
<feature type="chain" id="PRO_5012847098" description="Fibronectin type-III domain-containing protein" evidence="1">
    <location>
        <begin position="38"/>
        <end position="633"/>
    </location>
</feature>
<dbReference type="Pfam" id="PF00041">
    <property type="entry name" value="fn3"/>
    <property type="match status" value="1"/>
</dbReference>
<dbReference type="InterPro" id="IPR003961">
    <property type="entry name" value="FN3_dom"/>
</dbReference>
<dbReference type="SUPFAM" id="SSF49265">
    <property type="entry name" value="Fibronectin type III"/>
    <property type="match status" value="1"/>
</dbReference>
<dbReference type="PROSITE" id="PS50853">
    <property type="entry name" value="FN3"/>
    <property type="match status" value="1"/>
</dbReference>
<dbReference type="CDD" id="cd00063">
    <property type="entry name" value="FN3"/>
    <property type="match status" value="1"/>
</dbReference>
<feature type="domain" description="Fibronectin type-III" evidence="2">
    <location>
        <begin position="222"/>
        <end position="312"/>
    </location>
</feature>
<feature type="signal peptide" evidence="1">
    <location>
        <begin position="1"/>
        <end position="37"/>
    </location>
</feature>
<dbReference type="SMART" id="SM00060">
    <property type="entry name" value="FN3"/>
    <property type="match status" value="1"/>
</dbReference>
<dbReference type="AlphaFoldDB" id="A0A1Y0ITM7"/>
<sequence length="633" mass="68275">MLRGVLMNLFRHALPKTIAPFLIATLALTAAPAPTYANSYTVPKLLITEVTPDTQKVDGTTGTPDAFEFIELYNNTNSSINLRNYRIIYETPTVYNWTITTDKYIPAKGTFVVWIKSDDTATLADFNANYGTALTSSQVFTVSAAGMANTADRTISVAASDNVKISTLSYDVDDVAENIGIPYLYPTDGTNKMRKLTTDKRLASPGSVFTGQVPPATWDDIDPARPTGVTAKPGSNQVTLNWSANTESDLAFYRVYVDGVHYHTYRKETRSAVVTGLNDEQNYTFEVAAVDTSNNPSVKTAISSAPLSIPVTQQSVVGTPSGSFPEYSTFFSKSTSGPLVPALAQDLVPQGMTYAASKNWLLVSHYREDGKSSMLTAIDAATGKLVKSMTLYNQNGTPSTGHVGGIAATGTDVWVTVGSTLRRISLQDIVSVPNRGRVYLGDYVTLPAKASFAMFADGILWGGEFYEANNYPTDTAHHKTTRSGAVNHAWMVGYQIDPVTGLPTGKTINSATPATPDYVLSIPDKVQGAAVVAGGKFALSSSYGRANNSNLWFYQDVLSQSPHYYSTINGTSVPSWFLDTTSRTSALVSPPMTEGVAFYNGYLYTLFESAATQYLDGGKYPLDNIMQVNVTGL</sequence>
<dbReference type="InterPro" id="IPR013783">
    <property type="entry name" value="Ig-like_fold"/>
</dbReference>
<evidence type="ECO:0000313" key="5">
    <source>
        <dbReference type="Proteomes" id="UP000195437"/>
    </source>
</evidence>
<evidence type="ECO:0000313" key="4">
    <source>
        <dbReference type="EMBL" id="ARU63660.1"/>
    </source>
</evidence>
<gene>
    <name evidence="4" type="ORF">CBW65_23545</name>
</gene>
<feature type="domain" description="LTD" evidence="3">
    <location>
        <begin position="32"/>
        <end position="158"/>
    </location>
</feature>
<dbReference type="PROSITE" id="PS51841">
    <property type="entry name" value="LTD"/>
    <property type="match status" value="1"/>
</dbReference>
<name>A0A1Y0ITM7_9BACL</name>
<reference evidence="5" key="1">
    <citation type="submission" date="2017-05" db="EMBL/GenBank/DDBJ databases">
        <authorList>
            <person name="Sung H."/>
        </authorList>
    </citation>
    <scope>NUCLEOTIDE SEQUENCE [LARGE SCALE GENOMIC DNA]</scope>
    <source>
        <strain evidence="5">AR23208</strain>
    </source>
</reference>
<organism evidence="4 5">
    <name type="scientific">Tumebacillus avium</name>
    <dbReference type="NCBI Taxonomy" id="1903704"/>
    <lineage>
        <taxon>Bacteria</taxon>
        <taxon>Bacillati</taxon>
        <taxon>Bacillota</taxon>
        <taxon>Bacilli</taxon>
        <taxon>Bacillales</taxon>
        <taxon>Alicyclobacillaceae</taxon>
        <taxon>Tumebacillus</taxon>
    </lineage>
</organism>
<accession>A0A1Y0ITM7</accession>
<dbReference type="InterPro" id="IPR036415">
    <property type="entry name" value="Lamin_tail_dom_sf"/>
</dbReference>
<keyword evidence="1" id="KW-0732">Signal</keyword>
<dbReference type="SUPFAM" id="SSF74853">
    <property type="entry name" value="Lamin A/C globular tail domain"/>
    <property type="match status" value="1"/>
</dbReference>
<dbReference type="Gene3D" id="2.60.40.10">
    <property type="entry name" value="Immunoglobulins"/>
    <property type="match status" value="1"/>
</dbReference>
<evidence type="ECO:0000259" key="2">
    <source>
        <dbReference type="PROSITE" id="PS50853"/>
    </source>
</evidence>